<keyword evidence="12" id="KW-1185">Reference proteome</keyword>
<dbReference type="HOGENOM" id="CLU_482193_0_0_3"/>
<dbReference type="eggNOG" id="COG0515">
    <property type="taxonomic scope" value="Bacteria"/>
</dbReference>
<evidence type="ECO:0000313" key="12">
    <source>
        <dbReference type="Proteomes" id="UP000010472"/>
    </source>
</evidence>
<dbReference type="CDD" id="cd14014">
    <property type="entry name" value="STKc_PknB_like"/>
    <property type="match status" value="1"/>
</dbReference>
<dbReference type="PANTHER" id="PTHR24363:SF0">
    <property type="entry name" value="SERINE_THREONINE KINASE LIKE DOMAIN CONTAINING 1"/>
    <property type="match status" value="1"/>
</dbReference>
<dbReference type="AlphaFoldDB" id="K9W215"/>
<feature type="transmembrane region" description="Helical" evidence="9">
    <location>
        <begin position="504"/>
        <end position="523"/>
    </location>
</feature>
<evidence type="ECO:0000256" key="9">
    <source>
        <dbReference type="SAM" id="Phobius"/>
    </source>
</evidence>
<dbReference type="GO" id="GO:0004674">
    <property type="term" value="F:protein serine/threonine kinase activity"/>
    <property type="evidence" value="ECO:0007669"/>
    <property type="project" value="UniProtKB-KW"/>
</dbReference>
<gene>
    <name evidence="11" type="ORF">Cri9333_3430</name>
</gene>
<keyword evidence="9" id="KW-0812">Transmembrane</keyword>
<keyword evidence="4" id="KW-0547">Nucleotide-binding</keyword>
<evidence type="ECO:0000259" key="10">
    <source>
        <dbReference type="PROSITE" id="PS50011"/>
    </source>
</evidence>
<evidence type="ECO:0000256" key="2">
    <source>
        <dbReference type="ARBA" id="ARBA00022527"/>
    </source>
</evidence>
<feature type="transmembrane region" description="Helical" evidence="9">
    <location>
        <begin position="469"/>
        <end position="492"/>
    </location>
</feature>
<name>K9W215_9CYAN</name>
<organism evidence="11 12">
    <name type="scientific">Crinalium epipsammum PCC 9333</name>
    <dbReference type="NCBI Taxonomy" id="1173022"/>
    <lineage>
        <taxon>Bacteria</taxon>
        <taxon>Bacillati</taxon>
        <taxon>Cyanobacteriota</taxon>
        <taxon>Cyanophyceae</taxon>
        <taxon>Gomontiellales</taxon>
        <taxon>Gomontiellaceae</taxon>
        <taxon>Crinalium</taxon>
    </lineage>
</organism>
<dbReference type="PATRIC" id="fig|1173022.3.peg.3702"/>
<dbReference type="PROSITE" id="PS00108">
    <property type="entry name" value="PROTEIN_KINASE_ST"/>
    <property type="match status" value="1"/>
</dbReference>
<feature type="transmembrane region" description="Helical" evidence="9">
    <location>
        <begin position="407"/>
        <end position="427"/>
    </location>
</feature>
<dbReference type="NCBIfam" id="NF045510">
    <property type="entry name" value="4Cys_prefix_kin"/>
    <property type="match status" value="1"/>
</dbReference>
<dbReference type="InterPro" id="IPR008271">
    <property type="entry name" value="Ser/Thr_kinase_AS"/>
</dbReference>
<comment type="catalytic activity">
    <reaction evidence="7">
        <text>L-threonyl-[protein] + ATP = O-phospho-L-threonyl-[protein] + ADP + H(+)</text>
        <dbReference type="Rhea" id="RHEA:46608"/>
        <dbReference type="Rhea" id="RHEA-COMP:11060"/>
        <dbReference type="Rhea" id="RHEA-COMP:11605"/>
        <dbReference type="ChEBI" id="CHEBI:15378"/>
        <dbReference type="ChEBI" id="CHEBI:30013"/>
        <dbReference type="ChEBI" id="CHEBI:30616"/>
        <dbReference type="ChEBI" id="CHEBI:61977"/>
        <dbReference type="ChEBI" id="CHEBI:456216"/>
        <dbReference type="EC" id="2.7.11.1"/>
    </reaction>
</comment>
<dbReference type="STRING" id="1173022.Cri9333_3430"/>
<proteinExistence type="predicted"/>
<evidence type="ECO:0000256" key="7">
    <source>
        <dbReference type="ARBA" id="ARBA00047899"/>
    </source>
</evidence>
<feature type="transmembrane region" description="Helical" evidence="9">
    <location>
        <begin position="439"/>
        <end position="457"/>
    </location>
</feature>
<dbReference type="RefSeq" id="WP_015204362.1">
    <property type="nucleotide sequence ID" value="NC_019753.1"/>
</dbReference>
<protein>
    <recommendedName>
        <fullName evidence="1">non-specific serine/threonine protein kinase</fullName>
        <ecNumber evidence="1">2.7.11.1</ecNumber>
    </recommendedName>
</protein>
<evidence type="ECO:0000256" key="8">
    <source>
        <dbReference type="ARBA" id="ARBA00048679"/>
    </source>
</evidence>
<evidence type="ECO:0000256" key="3">
    <source>
        <dbReference type="ARBA" id="ARBA00022679"/>
    </source>
</evidence>
<feature type="transmembrane region" description="Helical" evidence="9">
    <location>
        <begin position="332"/>
        <end position="355"/>
    </location>
</feature>
<keyword evidence="6" id="KW-0067">ATP-binding</keyword>
<dbReference type="PROSITE" id="PS50011">
    <property type="entry name" value="PROTEIN_KINASE_DOM"/>
    <property type="match status" value="1"/>
</dbReference>
<keyword evidence="3" id="KW-0808">Transferase</keyword>
<evidence type="ECO:0000256" key="4">
    <source>
        <dbReference type="ARBA" id="ARBA00022741"/>
    </source>
</evidence>
<comment type="catalytic activity">
    <reaction evidence="8">
        <text>L-seryl-[protein] + ATP = O-phospho-L-seryl-[protein] + ADP + H(+)</text>
        <dbReference type="Rhea" id="RHEA:17989"/>
        <dbReference type="Rhea" id="RHEA-COMP:9863"/>
        <dbReference type="Rhea" id="RHEA-COMP:11604"/>
        <dbReference type="ChEBI" id="CHEBI:15378"/>
        <dbReference type="ChEBI" id="CHEBI:29999"/>
        <dbReference type="ChEBI" id="CHEBI:30616"/>
        <dbReference type="ChEBI" id="CHEBI:83421"/>
        <dbReference type="ChEBI" id="CHEBI:456216"/>
        <dbReference type="EC" id="2.7.11.1"/>
    </reaction>
</comment>
<accession>K9W215</accession>
<sequence length="570" mass="62366">MSVASATHCINPDCLRPNAQPWGNKFCNSCGASLELKNRYIPLQFLGSGGFASIYTVLDLKTNTEKVLKVLVETAPKALELFEQEAAVLASLRHPGVPKVEPDSFFIQTLSHPQARQLPCLVMEKINGPTLADMLDQYPQGCPEGLVFNWLKQAVEILQELHKRKIIHRDLKPSNLMLRQDTQQLVMIDFGGAKQIGWGHRGKGGSSTRLVSPGYSPPEQVSGGTIVAQTDFYALGRTMIHLLTGKYPADLEDPITGDLLWRNVIPVGADFADVLDEMVQADVQKRPASAAQIQRKLAGISTTNTIPSWAAPKAPLSIYQVVTKVIGSCWKLFWVVFVFCSKAIAKTIIWCLGVIAKFVLACLDTVWEMLCGGIGAFVGASVGFYFGDRISNFLTQTLPANISPTSITVQPQIILFALAGLGTAVGLTVAGGFGQRRRFLEAALVGMIGYALAWSIWQALGVYEIRLSLMALITVAVTFLTLGLGLMSHHFVHALVAASGTATFFYVLVILKKELAVLLISWLSVGNIDGKPEFFIISIIFFGLLAITVAFWLGISYYVFVPFLRWLGWR</sequence>
<dbReference type="KEGG" id="cep:Cri9333_3430"/>
<reference evidence="11 12" key="1">
    <citation type="submission" date="2012-06" db="EMBL/GenBank/DDBJ databases">
        <title>Finished chromosome of genome of Crinalium epipsammum PCC 9333.</title>
        <authorList>
            <consortium name="US DOE Joint Genome Institute"/>
            <person name="Gugger M."/>
            <person name="Coursin T."/>
            <person name="Rippka R."/>
            <person name="Tandeau De Marsac N."/>
            <person name="Huntemann M."/>
            <person name="Wei C.-L."/>
            <person name="Han J."/>
            <person name="Detter J.C."/>
            <person name="Han C."/>
            <person name="Tapia R."/>
            <person name="Davenport K."/>
            <person name="Daligault H."/>
            <person name="Erkkila T."/>
            <person name="Gu W."/>
            <person name="Munk A.C.C."/>
            <person name="Teshima H."/>
            <person name="Xu Y."/>
            <person name="Chain P."/>
            <person name="Chen A."/>
            <person name="Krypides N."/>
            <person name="Mavromatis K."/>
            <person name="Markowitz V."/>
            <person name="Szeto E."/>
            <person name="Ivanova N."/>
            <person name="Mikhailova N."/>
            <person name="Ovchinnikova G."/>
            <person name="Pagani I."/>
            <person name="Pati A."/>
            <person name="Goodwin L."/>
            <person name="Peters L."/>
            <person name="Pitluck S."/>
            <person name="Woyke T."/>
            <person name="Kerfeld C."/>
        </authorList>
    </citation>
    <scope>NUCLEOTIDE SEQUENCE [LARGE SCALE GENOMIC DNA]</scope>
    <source>
        <strain evidence="11 12">PCC 9333</strain>
    </source>
</reference>
<dbReference type="SMART" id="SM00220">
    <property type="entry name" value="S_TKc"/>
    <property type="match status" value="1"/>
</dbReference>
<feature type="transmembrane region" description="Helical" evidence="9">
    <location>
        <begin position="535"/>
        <end position="560"/>
    </location>
</feature>
<dbReference type="EC" id="2.7.11.1" evidence="1"/>
<dbReference type="InterPro" id="IPR011009">
    <property type="entry name" value="Kinase-like_dom_sf"/>
</dbReference>
<dbReference type="InterPro" id="IPR000719">
    <property type="entry name" value="Prot_kinase_dom"/>
</dbReference>
<dbReference type="SUPFAM" id="SSF56112">
    <property type="entry name" value="Protein kinase-like (PK-like)"/>
    <property type="match status" value="1"/>
</dbReference>
<keyword evidence="9" id="KW-1133">Transmembrane helix</keyword>
<evidence type="ECO:0000313" key="11">
    <source>
        <dbReference type="EMBL" id="AFZ14256.1"/>
    </source>
</evidence>
<feature type="domain" description="Protein kinase" evidence="10">
    <location>
        <begin position="40"/>
        <end position="298"/>
    </location>
</feature>
<keyword evidence="9" id="KW-0472">Membrane</keyword>
<dbReference type="Pfam" id="PF00069">
    <property type="entry name" value="Pkinase"/>
    <property type="match status" value="1"/>
</dbReference>
<evidence type="ECO:0000256" key="6">
    <source>
        <dbReference type="ARBA" id="ARBA00022840"/>
    </source>
</evidence>
<evidence type="ECO:0000256" key="5">
    <source>
        <dbReference type="ARBA" id="ARBA00022777"/>
    </source>
</evidence>
<dbReference type="Gene3D" id="1.10.510.10">
    <property type="entry name" value="Transferase(Phosphotransferase) domain 1"/>
    <property type="match status" value="1"/>
</dbReference>
<dbReference type="PANTHER" id="PTHR24363">
    <property type="entry name" value="SERINE/THREONINE PROTEIN KINASE"/>
    <property type="match status" value="1"/>
</dbReference>
<dbReference type="Proteomes" id="UP000010472">
    <property type="component" value="Chromosome"/>
</dbReference>
<keyword evidence="2 11" id="KW-0723">Serine/threonine-protein kinase</keyword>
<evidence type="ECO:0000256" key="1">
    <source>
        <dbReference type="ARBA" id="ARBA00012513"/>
    </source>
</evidence>
<keyword evidence="5 11" id="KW-0418">Kinase</keyword>
<dbReference type="GO" id="GO:0005524">
    <property type="term" value="F:ATP binding"/>
    <property type="evidence" value="ECO:0007669"/>
    <property type="project" value="UniProtKB-KW"/>
</dbReference>
<dbReference type="EMBL" id="CP003620">
    <property type="protein sequence ID" value="AFZ14256.1"/>
    <property type="molecule type" value="Genomic_DNA"/>
</dbReference>
<feature type="transmembrane region" description="Helical" evidence="9">
    <location>
        <begin position="367"/>
        <end position="387"/>
    </location>
</feature>